<organism evidence="2 3">
    <name type="scientific">Xanthomonas campestris pv. papavericola</name>
    <dbReference type="NCBI Taxonomy" id="487881"/>
    <lineage>
        <taxon>Bacteria</taxon>
        <taxon>Pseudomonadati</taxon>
        <taxon>Pseudomonadota</taxon>
        <taxon>Gammaproteobacteria</taxon>
        <taxon>Lysobacterales</taxon>
        <taxon>Lysobacteraceae</taxon>
        <taxon>Xanthomonas</taxon>
    </lineage>
</organism>
<comment type="caution">
    <text evidence="2">The sequence shown here is derived from an EMBL/GenBank/DDBJ whole genome shotgun (WGS) entry which is preliminary data.</text>
</comment>
<dbReference type="RefSeq" id="WP_228426053.1">
    <property type="nucleotide sequence ID" value="NZ_JAJFNJ020000002.1"/>
</dbReference>
<gene>
    <name evidence="2" type="primary">trfA</name>
    <name evidence="2" type="ORF">LLE72_000715</name>
</gene>
<feature type="region of interest" description="Disordered" evidence="1">
    <location>
        <begin position="76"/>
        <end position="117"/>
    </location>
</feature>
<name>A0AAJ2WZX7_XANCA</name>
<accession>A0AAJ2WZX7</accession>
<geneLocation type="plasmid" evidence="2">
    <name>pNCPPB2970.162</name>
</geneLocation>
<evidence type="ECO:0000313" key="2">
    <source>
        <dbReference type="EMBL" id="MEC3886313.1"/>
    </source>
</evidence>
<proteinExistence type="predicted"/>
<dbReference type="InterPro" id="IPR010751">
    <property type="entry name" value="TrfA"/>
</dbReference>
<keyword evidence="2" id="KW-0614">Plasmid</keyword>
<protein>
    <submittedName>
        <fullName evidence="2">Plasmid replication initiator TrfA</fullName>
    </submittedName>
</protein>
<dbReference type="Proteomes" id="UP001297361">
    <property type="component" value="Unassembled WGS sequence"/>
</dbReference>
<sequence length="377" mass="42825">MTPKTLWKSIQDQAFKGRDPNWIATNITPLQPWIEDDSFILFAPNVFVSEVIASIAPEIRAALPVGIRDFVISIGEPPKPGDGTPRHSPAESNTSKVPSKHAAAVPPTSPRRKQISQQAQVEGMLSNIWPRDMRAMPADFLRSSLFTINRYGLQAKRPMRSQTLLFSMSNFEIRVTGAETNVFDAEVHAQILHYARNQPFGTTIWFSLRELCTDLDLSTSGESIQRVRESLHRLHDTRIVISRKGADEKTAISGNLIASFSYQETKDAERWRVEIGTHMLELLGPGVQTRYLLEMDRALKSSLARYLLRFYSSHTKHVYPIKVETMRSFTGTNMSLREFRRALKNALNELLAVNAISSWEIEDDKIKVEKEPYKQLT</sequence>
<dbReference type="Pfam" id="PF07042">
    <property type="entry name" value="TrfA"/>
    <property type="match status" value="1"/>
</dbReference>
<reference evidence="2" key="2">
    <citation type="submission" date="2024-01" db="EMBL/GenBank/DDBJ databases">
        <title>Long-read genome sequencing of X. campestris pv. papavericola.</title>
        <authorList>
            <person name="Hussain R.M.F."/>
            <person name="Greer S."/>
            <person name="Harrison J."/>
            <person name="Grant M."/>
            <person name="Vicente J."/>
            <person name="Studholme D.J."/>
        </authorList>
    </citation>
    <scope>NUCLEOTIDE SEQUENCE</scope>
    <source>
        <strain evidence="2">NCPPB 2970</strain>
        <plasmid evidence="2">pNCPPB2970.162</plasmid>
    </source>
</reference>
<dbReference type="EMBL" id="JAJFNJ020000002">
    <property type="protein sequence ID" value="MEC3886313.1"/>
    <property type="molecule type" value="Genomic_DNA"/>
</dbReference>
<evidence type="ECO:0000313" key="3">
    <source>
        <dbReference type="Proteomes" id="UP001297361"/>
    </source>
</evidence>
<reference evidence="2" key="1">
    <citation type="submission" date="2021-10" db="EMBL/GenBank/DDBJ databases">
        <authorList>
            <person name="Hussein R."/>
            <person name="Harrison J."/>
            <person name="Studholme D.J."/>
            <person name="Vicente J."/>
            <person name="Grant M."/>
        </authorList>
    </citation>
    <scope>NUCLEOTIDE SEQUENCE</scope>
    <source>
        <strain evidence="2">NCPPB 2970</strain>
        <plasmid evidence="2">pNCPPB2970.162</plasmid>
    </source>
</reference>
<dbReference type="AlphaFoldDB" id="A0AAJ2WZX7"/>
<evidence type="ECO:0000256" key="1">
    <source>
        <dbReference type="SAM" id="MobiDB-lite"/>
    </source>
</evidence>